<gene>
    <name evidence="3" type="ORF">DI392_08365</name>
</gene>
<feature type="domain" description="RapA2 cadherin-like" evidence="2">
    <location>
        <begin position="550"/>
        <end position="624"/>
    </location>
</feature>
<reference evidence="3 4" key="1">
    <citation type="submission" date="2018-05" db="EMBL/GenBank/DDBJ databases">
        <title>Vibrio limimaris sp. nov., isolated from marine sediment.</title>
        <authorList>
            <person name="Li C.-M."/>
        </authorList>
    </citation>
    <scope>NUCLEOTIDE SEQUENCE [LARGE SCALE GENOMIC DNA]</scope>
    <source>
        <strain evidence="3 4">E4404</strain>
    </source>
</reference>
<dbReference type="InterPro" id="IPR018511">
    <property type="entry name" value="Hemolysin-typ_Ca-bd_CS"/>
</dbReference>
<comment type="caution">
    <text evidence="3">The sequence shown here is derived from an EMBL/GenBank/DDBJ whole genome shotgun (WGS) entry which is preliminary data.</text>
</comment>
<dbReference type="InterPro" id="IPR013783">
    <property type="entry name" value="Ig-like_fold"/>
</dbReference>
<dbReference type="SUPFAM" id="SSF51120">
    <property type="entry name" value="beta-Roll"/>
    <property type="match status" value="1"/>
</dbReference>
<evidence type="ECO:0000259" key="2">
    <source>
        <dbReference type="Pfam" id="PF17803"/>
    </source>
</evidence>
<evidence type="ECO:0000313" key="4">
    <source>
        <dbReference type="Proteomes" id="UP000245362"/>
    </source>
</evidence>
<dbReference type="Gene3D" id="2.60.40.10">
    <property type="entry name" value="Immunoglobulins"/>
    <property type="match status" value="6"/>
</dbReference>
<dbReference type="InterPro" id="IPR011049">
    <property type="entry name" value="Serralysin-like_metalloprot_C"/>
</dbReference>
<accession>A0A2U3BBM4</accession>
<organism evidence="3 4">
    <name type="scientific">Vibrio albus</name>
    <dbReference type="NCBI Taxonomy" id="2200953"/>
    <lineage>
        <taxon>Bacteria</taxon>
        <taxon>Pseudomonadati</taxon>
        <taxon>Pseudomonadota</taxon>
        <taxon>Gammaproteobacteria</taxon>
        <taxon>Vibrionales</taxon>
        <taxon>Vibrionaceae</taxon>
        <taxon>Vibrio</taxon>
    </lineage>
</organism>
<dbReference type="EMBL" id="QFWT01000003">
    <property type="protein sequence ID" value="PWI34190.1"/>
    <property type="molecule type" value="Genomic_DNA"/>
</dbReference>
<feature type="domain" description="RapA2 cadherin-like" evidence="2">
    <location>
        <begin position="25"/>
        <end position="99"/>
    </location>
</feature>
<dbReference type="PROSITE" id="PS00330">
    <property type="entry name" value="HEMOLYSIN_CALCIUM"/>
    <property type="match status" value="3"/>
</dbReference>
<feature type="domain" description="RapA2 cadherin-like" evidence="2">
    <location>
        <begin position="340"/>
        <end position="414"/>
    </location>
</feature>
<dbReference type="Proteomes" id="UP000245362">
    <property type="component" value="Unassembled WGS sequence"/>
</dbReference>
<keyword evidence="4" id="KW-1185">Reference proteome</keyword>
<dbReference type="Gene3D" id="2.150.10.10">
    <property type="entry name" value="Serralysin-like metalloprotease, C-terminal"/>
    <property type="match status" value="1"/>
</dbReference>
<evidence type="ECO:0000313" key="3">
    <source>
        <dbReference type="EMBL" id="PWI34190.1"/>
    </source>
</evidence>
<sequence>MQYLGDGDTKQEVFTVATEDGTEHDITITITGVNDGAVVSGDDSGAVTEDASDPTLTDSGILTVTDADEGEAVFVPASVSASAGALGSLTIDAAGNWVYNVANSDVQYLGDGDTKQEVFTVETAEGTEHDITITITGVNDGAVVSGDDSGAVTEDASDPTLTDSGILTVTDADEGEAVFVPASVSASAGALGSLTIDAAGNWVYNVANSDVQYLGDGDTKQEVFTVATEDGTEHDITITITGVNDGAVVSGDDSGAVTEDASDPTLTDSGILTVTDADEGEAVFVPASVSASAGALGSLTIDAAGNWVYNVANSDVQYLGDGDTKQEVFTVATEDGTEHDITITITGVNDGAVVSGDDSGAVTEDASDPTLTDSGILTVTDADEGEAVFVPASVSASAGALGSLTIDAAGNWVYNVANSDVQYLGDGDTKQEVFTVETAEGTEHDITITITGVNDGAVVSGDDSGAVTEDASDPTLTDSGILTVTDADEGEAVFVPASVSASAGALGSLTIDAAGNWVYNVANSDVQYLGDGDTKQEVFTVETAEGTEHDITITITGVNDGAVVSGDDSGAVTEDASDPTLTDSGILTVTDADEGEAVFVPGSVVASVGALGSLTIDAAGNWVYNVANSDVQYLGDGDTKQEVFTVETAEGTEHDITITITGVNDLPVVSSNTITVFEDSDDTNLGLTAPTDVDDSVLTIEVTGLPTLGTVTYANGDPVQSGDILTEEQLLGLEYDAPYDYDPVADGDVGDFTYSVSDGTGTVSGSVDITVVPFDIQATGDVRDIIQIDTTDPDNPVLAWKTIPGSADTEQDIPYDADGANINTYGGGDFVSTGAGDDTIFLGDASKANKTEGDEQALINDIEKFIDATDAEMQYMDTTSDSKVVDEYTNNAFTDVAFSGDGEDTVYGQGGVDLIYGGLGNDSLYGGDATDVLRGGPGDDYLDGGAGNDYLIGGEGNDILVGGEGIDTFIWKAEDLDGSTDTIKDFSIADGDKIDLSDILSDMSDTEVDSYLNSLSVTESANGLDSELIIEHGGESVTIVFEGYADDMTTQLTDYLLQNNGIVTD</sequence>
<dbReference type="Pfam" id="PF00353">
    <property type="entry name" value="HemolysinCabind"/>
    <property type="match status" value="3"/>
</dbReference>
<protein>
    <recommendedName>
        <fullName evidence="2">RapA2 cadherin-like domain-containing protein</fullName>
    </recommendedName>
</protein>
<dbReference type="InterPro" id="IPR019960">
    <property type="entry name" value="T1SS_VCA0849"/>
</dbReference>
<dbReference type="InterPro" id="IPR040853">
    <property type="entry name" value="RapA2_cadherin-like"/>
</dbReference>
<name>A0A2U3BBM4_9VIBR</name>
<dbReference type="PRINTS" id="PR00313">
    <property type="entry name" value="CABNDNGRPT"/>
</dbReference>
<dbReference type="Pfam" id="PF17803">
    <property type="entry name" value="Cadherin_4"/>
    <property type="match status" value="7"/>
</dbReference>
<evidence type="ECO:0000256" key="1">
    <source>
        <dbReference type="ARBA" id="ARBA00022837"/>
    </source>
</evidence>
<feature type="domain" description="RapA2 cadherin-like" evidence="2">
    <location>
        <begin position="235"/>
        <end position="309"/>
    </location>
</feature>
<keyword evidence="1" id="KW-0106">Calcium</keyword>
<dbReference type="NCBIfam" id="TIGR03661">
    <property type="entry name" value="T1SS_VCA0849"/>
    <property type="match status" value="1"/>
</dbReference>
<dbReference type="GO" id="GO:0005509">
    <property type="term" value="F:calcium ion binding"/>
    <property type="evidence" value="ECO:0007669"/>
    <property type="project" value="InterPro"/>
</dbReference>
<feature type="domain" description="RapA2 cadherin-like" evidence="2">
    <location>
        <begin position="445"/>
        <end position="519"/>
    </location>
</feature>
<proteinExistence type="predicted"/>
<dbReference type="AlphaFoldDB" id="A0A2U3BBM4"/>
<feature type="domain" description="RapA2 cadherin-like" evidence="2">
    <location>
        <begin position="655"/>
        <end position="714"/>
    </location>
</feature>
<dbReference type="NCBIfam" id="TIGR01965">
    <property type="entry name" value="VCBS_repeat"/>
    <property type="match status" value="7"/>
</dbReference>
<dbReference type="InterPro" id="IPR001343">
    <property type="entry name" value="Hemolysn_Ca-bd"/>
</dbReference>
<feature type="domain" description="RapA2 cadherin-like" evidence="2">
    <location>
        <begin position="130"/>
        <end position="204"/>
    </location>
</feature>
<dbReference type="InterPro" id="IPR010221">
    <property type="entry name" value="VCBS_dom"/>
</dbReference>